<evidence type="ECO:0000313" key="3">
    <source>
        <dbReference type="Proteomes" id="UP001301958"/>
    </source>
</evidence>
<comment type="caution">
    <text evidence="2">The sequence shown here is derived from an EMBL/GenBank/DDBJ whole genome shotgun (WGS) entry which is preliminary data.</text>
</comment>
<keyword evidence="3" id="KW-1185">Reference proteome</keyword>
<sequence length="206" mass="22888">MKPLTTILFCLPLATATDYFFSFTSGNAITNSQRLRFNNSIPISSPGASAAPHNPADHFSRIYVNGSAPLTQATLYVVPTNPHPPPVPGYYALSGQEKVPDAWRLIQSYRPQDFAPGEFRFDDWTLKDAGGNRTLLRYGTDDLGEWRWIAVREVSNLGVERWVPWWVKPTEGNLGNLTNWEYVVVELELVVAKGPVNSLAPGGILE</sequence>
<gene>
    <name evidence="2" type="ORF">QBC38DRAFT_489075</name>
</gene>
<feature type="signal peptide" evidence="1">
    <location>
        <begin position="1"/>
        <end position="16"/>
    </location>
</feature>
<reference evidence="2" key="1">
    <citation type="journal article" date="2023" name="Mol. Phylogenet. Evol.">
        <title>Genome-scale phylogeny and comparative genomics of the fungal order Sordariales.</title>
        <authorList>
            <person name="Hensen N."/>
            <person name="Bonometti L."/>
            <person name="Westerberg I."/>
            <person name="Brannstrom I.O."/>
            <person name="Guillou S."/>
            <person name="Cros-Aarteil S."/>
            <person name="Calhoun S."/>
            <person name="Haridas S."/>
            <person name="Kuo A."/>
            <person name="Mondo S."/>
            <person name="Pangilinan J."/>
            <person name="Riley R."/>
            <person name="LaButti K."/>
            <person name="Andreopoulos B."/>
            <person name="Lipzen A."/>
            <person name="Chen C."/>
            <person name="Yan M."/>
            <person name="Daum C."/>
            <person name="Ng V."/>
            <person name="Clum A."/>
            <person name="Steindorff A."/>
            <person name="Ohm R.A."/>
            <person name="Martin F."/>
            <person name="Silar P."/>
            <person name="Natvig D.O."/>
            <person name="Lalanne C."/>
            <person name="Gautier V."/>
            <person name="Ament-Velasquez S.L."/>
            <person name="Kruys A."/>
            <person name="Hutchinson M.I."/>
            <person name="Powell A.J."/>
            <person name="Barry K."/>
            <person name="Miller A.N."/>
            <person name="Grigoriev I.V."/>
            <person name="Debuchy R."/>
            <person name="Gladieux P."/>
            <person name="Hiltunen Thoren M."/>
            <person name="Johannesson H."/>
        </authorList>
    </citation>
    <scope>NUCLEOTIDE SEQUENCE</scope>
    <source>
        <strain evidence="2">CBS 990.96</strain>
    </source>
</reference>
<keyword evidence="1" id="KW-0732">Signal</keyword>
<evidence type="ECO:0000256" key="1">
    <source>
        <dbReference type="SAM" id="SignalP"/>
    </source>
</evidence>
<name>A0AAN7BEG0_9PEZI</name>
<proteinExistence type="predicted"/>
<feature type="chain" id="PRO_5042862918" evidence="1">
    <location>
        <begin position="17"/>
        <end position="206"/>
    </location>
</feature>
<evidence type="ECO:0000313" key="2">
    <source>
        <dbReference type="EMBL" id="KAK4222771.1"/>
    </source>
</evidence>
<organism evidence="2 3">
    <name type="scientific">Podospora fimiseda</name>
    <dbReference type="NCBI Taxonomy" id="252190"/>
    <lineage>
        <taxon>Eukaryota</taxon>
        <taxon>Fungi</taxon>
        <taxon>Dikarya</taxon>
        <taxon>Ascomycota</taxon>
        <taxon>Pezizomycotina</taxon>
        <taxon>Sordariomycetes</taxon>
        <taxon>Sordariomycetidae</taxon>
        <taxon>Sordariales</taxon>
        <taxon>Podosporaceae</taxon>
        <taxon>Podospora</taxon>
    </lineage>
</organism>
<dbReference type="Proteomes" id="UP001301958">
    <property type="component" value="Unassembled WGS sequence"/>
</dbReference>
<protein>
    <submittedName>
        <fullName evidence="2">Uncharacterized protein</fullName>
    </submittedName>
</protein>
<dbReference type="AlphaFoldDB" id="A0AAN7BEG0"/>
<reference evidence="2" key="2">
    <citation type="submission" date="2023-05" db="EMBL/GenBank/DDBJ databases">
        <authorList>
            <consortium name="Lawrence Berkeley National Laboratory"/>
            <person name="Steindorff A."/>
            <person name="Hensen N."/>
            <person name="Bonometti L."/>
            <person name="Westerberg I."/>
            <person name="Brannstrom I.O."/>
            <person name="Guillou S."/>
            <person name="Cros-Aarteil S."/>
            <person name="Calhoun S."/>
            <person name="Haridas S."/>
            <person name="Kuo A."/>
            <person name="Mondo S."/>
            <person name="Pangilinan J."/>
            <person name="Riley R."/>
            <person name="Labutti K."/>
            <person name="Andreopoulos B."/>
            <person name="Lipzen A."/>
            <person name="Chen C."/>
            <person name="Yanf M."/>
            <person name="Daum C."/>
            <person name="Ng V."/>
            <person name="Clum A."/>
            <person name="Ohm R."/>
            <person name="Martin F."/>
            <person name="Silar P."/>
            <person name="Natvig D."/>
            <person name="Lalanne C."/>
            <person name="Gautier V."/>
            <person name="Ament-Velasquez S.L."/>
            <person name="Kruys A."/>
            <person name="Hutchinson M.I."/>
            <person name="Powell A.J."/>
            <person name="Barry K."/>
            <person name="Miller A.N."/>
            <person name="Grigoriev I.V."/>
            <person name="Debuchy R."/>
            <person name="Gladieux P."/>
            <person name="Thoren M.H."/>
            <person name="Johannesson H."/>
        </authorList>
    </citation>
    <scope>NUCLEOTIDE SEQUENCE</scope>
    <source>
        <strain evidence="2">CBS 990.96</strain>
    </source>
</reference>
<dbReference type="EMBL" id="MU865455">
    <property type="protein sequence ID" value="KAK4222771.1"/>
    <property type="molecule type" value="Genomic_DNA"/>
</dbReference>
<accession>A0AAN7BEG0</accession>